<dbReference type="Gene3D" id="3.30.70.100">
    <property type="match status" value="1"/>
</dbReference>
<evidence type="ECO:0000313" key="4">
    <source>
        <dbReference type="Proteomes" id="UP000283522"/>
    </source>
</evidence>
<dbReference type="PROSITE" id="PS51502">
    <property type="entry name" value="S_R_A_B_BARREL"/>
    <property type="match status" value="1"/>
</dbReference>
<dbReference type="RefSeq" id="WP_119477537.1">
    <property type="nucleotide sequence ID" value="NZ_QXML01000004.1"/>
</dbReference>
<dbReference type="EMBL" id="QXML01000004">
    <property type="protein sequence ID" value="RIW15656.1"/>
    <property type="molecule type" value="Genomic_DNA"/>
</dbReference>
<keyword evidence="4" id="KW-1185">Reference proteome</keyword>
<organism evidence="3 4">
    <name type="scientific">Algoriphagus lacus</name>
    <dbReference type="NCBI Taxonomy" id="2056311"/>
    <lineage>
        <taxon>Bacteria</taxon>
        <taxon>Pseudomonadati</taxon>
        <taxon>Bacteroidota</taxon>
        <taxon>Cytophagia</taxon>
        <taxon>Cytophagales</taxon>
        <taxon>Cyclobacteriaceae</taxon>
        <taxon>Algoriphagus</taxon>
    </lineage>
</organism>
<dbReference type="Pfam" id="PF07876">
    <property type="entry name" value="Dabb"/>
    <property type="match status" value="1"/>
</dbReference>
<evidence type="ECO:0000313" key="3">
    <source>
        <dbReference type="EMBL" id="RIW15656.1"/>
    </source>
</evidence>
<dbReference type="PANTHER" id="PTHR33178:SF10">
    <property type="entry name" value="STRESS-RESPONSE A_B BARREL DOMAIN-CONTAINING PROTEIN"/>
    <property type="match status" value="1"/>
</dbReference>
<dbReference type="SMART" id="SM00886">
    <property type="entry name" value="Dabb"/>
    <property type="match status" value="1"/>
</dbReference>
<dbReference type="SUPFAM" id="SSF54909">
    <property type="entry name" value="Dimeric alpha+beta barrel"/>
    <property type="match status" value="1"/>
</dbReference>
<sequence>MIRHSVVLKLKHKAGSREEKEFLDEAWKLKSIPGVMKFEIMKEISSNNPYQFGISMEFEDQKTYDFYSNHPDHTRFVEQHWIPNVDVFMEIDYLLE</sequence>
<reference evidence="3 4" key="1">
    <citation type="submission" date="2018-09" db="EMBL/GenBank/DDBJ databases">
        <authorList>
            <person name="Wang X."/>
            <person name="Du Z."/>
        </authorList>
    </citation>
    <scope>NUCLEOTIDE SEQUENCE [LARGE SCALE GENOMIC DNA]</scope>
    <source>
        <strain evidence="3 4">N3</strain>
    </source>
</reference>
<dbReference type="InterPro" id="IPR013097">
    <property type="entry name" value="Dabb"/>
</dbReference>
<dbReference type="InterPro" id="IPR044662">
    <property type="entry name" value="HS1/DABB1-like"/>
</dbReference>
<comment type="caution">
    <text evidence="3">The sequence shown here is derived from an EMBL/GenBank/DDBJ whole genome shotgun (WGS) entry which is preliminary data.</text>
</comment>
<evidence type="ECO:0000259" key="2">
    <source>
        <dbReference type="PROSITE" id="PS51502"/>
    </source>
</evidence>
<accession>A0A418PS11</accession>
<feature type="domain" description="Stress-response A/B barrel" evidence="2">
    <location>
        <begin position="2"/>
        <end position="93"/>
    </location>
</feature>
<dbReference type="OrthoDB" id="9808130at2"/>
<name>A0A418PS11_9BACT</name>
<dbReference type="InterPro" id="IPR011008">
    <property type="entry name" value="Dimeric_a/b-barrel"/>
</dbReference>
<protein>
    <submittedName>
        <fullName evidence="3">Dabb family protein</fullName>
    </submittedName>
</protein>
<dbReference type="PANTHER" id="PTHR33178">
    <property type="match status" value="1"/>
</dbReference>
<comment type="subunit">
    <text evidence="1">Homodimer.</text>
</comment>
<evidence type="ECO:0000256" key="1">
    <source>
        <dbReference type="ARBA" id="ARBA00011738"/>
    </source>
</evidence>
<dbReference type="AlphaFoldDB" id="A0A418PS11"/>
<dbReference type="Proteomes" id="UP000283522">
    <property type="component" value="Unassembled WGS sequence"/>
</dbReference>
<proteinExistence type="predicted"/>
<gene>
    <name evidence="3" type="ORF">D0X99_09515</name>
</gene>